<dbReference type="GO" id="GO:0043023">
    <property type="term" value="F:ribosomal large subunit binding"/>
    <property type="evidence" value="ECO:0007669"/>
    <property type="project" value="TreeGrafter"/>
</dbReference>
<evidence type="ECO:0000313" key="3">
    <source>
        <dbReference type="EMBL" id="CRZ09423.1"/>
    </source>
</evidence>
<comment type="similarity">
    <text evidence="1">Belongs to the Iojap/RsfS family.</text>
</comment>
<dbReference type="Pfam" id="PF02410">
    <property type="entry name" value="RsfS"/>
    <property type="match status" value="1"/>
</dbReference>
<accession>A0A0H5R5L3</accession>
<protein>
    <submittedName>
        <fullName evidence="3">Uncharacterized protein</fullName>
    </submittedName>
</protein>
<feature type="region of interest" description="Disordered" evidence="2">
    <location>
        <begin position="201"/>
        <end position="221"/>
    </location>
</feature>
<proteinExistence type="inferred from homology"/>
<name>A0A0H5R5L3_9EUKA</name>
<dbReference type="GO" id="GO:0017148">
    <property type="term" value="P:negative regulation of translation"/>
    <property type="evidence" value="ECO:0007669"/>
    <property type="project" value="TreeGrafter"/>
</dbReference>
<reference evidence="3" key="1">
    <citation type="submission" date="2015-04" db="EMBL/GenBank/DDBJ databases">
        <title>The genome sequence of the plant pathogenic Rhizarian Plasmodiophora brassicae reveals insights in its biotrophic life cycle and the origin of chitin synthesis.</title>
        <authorList>
            <person name="Schwelm A."/>
            <person name="Fogelqvist J."/>
            <person name="Knaust A."/>
            <person name="Julke S."/>
            <person name="Lilja T."/>
            <person name="Dhandapani V."/>
            <person name="Bonilla-Rosso G."/>
            <person name="Karlsson M."/>
            <person name="Shevchenko A."/>
            <person name="Choi S.R."/>
            <person name="Kim H.G."/>
            <person name="Park J.Y."/>
            <person name="Lim Y.P."/>
            <person name="Ludwig-Muller J."/>
            <person name="Dixelius C."/>
        </authorList>
    </citation>
    <scope>NUCLEOTIDE SEQUENCE</scope>
    <source>
        <tissue evidence="3">Potato root galls</tissue>
    </source>
</reference>
<dbReference type="HAMAP" id="MF_01477">
    <property type="entry name" value="Iojap_RsfS"/>
    <property type="match status" value="1"/>
</dbReference>
<organism evidence="3">
    <name type="scientific">Spongospora subterranea</name>
    <dbReference type="NCBI Taxonomy" id="70186"/>
    <lineage>
        <taxon>Eukaryota</taxon>
        <taxon>Sar</taxon>
        <taxon>Rhizaria</taxon>
        <taxon>Endomyxa</taxon>
        <taxon>Phytomyxea</taxon>
        <taxon>Plasmodiophorida</taxon>
        <taxon>Plasmodiophoridae</taxon>
        <taxon>Spongospora</taxon>
    </lineage>
</organism>
<dbReference type="PANTHER" id="PTHR21043">
    <property type="entry name" value="IOJAP SUPERFAMILY ORTHOLOG"/>
    <property type="match status" value="1"/>
</dbReference>
<dbReference type="NCBIfam" id="TIGR00090">
    <property type="entry name" value="rsfS_iojap_ybeB"/>
    <property type="match status" value="1"/>
</dbReference>
<dbReference type="EMBL" id="HACM01008981">
    <property type="protein sequence ID" value="CRZ09423.1"/>
    <property type="molecule type" value="Transcribed_RNA"/>
</dbReference>
<dbReference type="InterPro" id="IPR004394">
    <property type="entry name" value="Iojap/RsfS/C7orf30"/>
</dbReference>
<dbReference type="InterPro" id="IPR043519">
    <property type="entry name" value="NT_sf"/>
</dbReference>
<sequence length="221" mass="24936">MIHSLSIIATTRLISIRRVVSRTSRYLSTSIDDTSSKDEKVRQLKKQLYQDNKDRISSMRQQRVLVAGLSGLPVSHFSKKKTYGFTVPQLLKQLDENRTINVRVFKLGEVSTLCNFLVVASTASNRHIQAVAQNVAREARLKNAGCVDPSFTFQVEGEASDEWMCLDMGSIVLHLMSDHARQVNDIESMYRDYQIYGDPLPPSQIGAETEDGDEPQYRAIP</sequence>
<dbReference type="GO" id="GO:0090071">
    <property type="term" value="P:negative regulation of ribosome biogenesis"/>
    <property type="evidence" value="ECO:0007669"/>
    <property type="project" value="TreeGrafter"/>
</dbReference>
<dbReference type="SUPFAM" id="SSF81301">
    <property type="entry name" value="Nucleotidyltransferase"/>
    <property type="match status" value="1"/>
</dbReference>
<evidence type="ECO:0000256" key="1">
    <source>
        <dbReference type="ARBA" id="ARBA00010574"/>
    </source>
</evidence>
<dbReference type="Gene3D" id="3.30.460.10">
    <property type="entry name" value="Beta Polymerase, domain 2"/>
    <property type="match status" value="1"/>
</dbReference>
<evidence type="ECO:0000256" key="2">
    <source>
        <dbReference type="SAM" id="MobiDB-lite"/>
    </source>
</evidence>
<dbReference type="PANTHER" id="PTHR21043:SF0">
    <property type="entry name" value="MITOCHONDRIAL ASSEMBLY OF RIBOSOMAL LARGE SUBUNIT PROTEIN 1"/>
    <property type="match status" value="1"/>
</dbReference>
<dbReference type="AlphaFoldDB" id="A0A0H5R5L3"/>